<dbReference type="PROSITE" id="PS51257">
    <property type="entry name" value="PROKAR_LIPOPROTEIN"/>
    <property type="match status" value="1"/>
</dbReference>
<evidence type="ECO:0000256" key="1">
    <source>
        <dbReference type="SAM" id="SignalP"/>
    </source>
</evidence>
<comment type="caution">
    <text evidence="2">The sequence shown here is derived from an EMBL/GenBank/DDBJ whole genome shotgun (WGS) entry which is preliminary data.</text>
</comment>
<dbReference type="AlphaFoldDB" id="A0A062VLB3"/>
<dbReference type="Proteomes" id="UP000027100">
    <property type="component" value="Unassembled WGS sequence"/>
</dbReference>
<gene>
    <name evidence="2" type="ORF">HPO_08264</name>
</gene>
<proteinExistence type="predicted"/>
<keyword evidence="2" id="KW-0449">Lipoprotein</keyword>
<dbReference type="PATRIC" id="fig|1280954.3.peg.1676"/>
<dbReference type="RefSeq" id="WP_035596913.1">
    <property type="nucleotide sequence ID" value="NZ_ARYM01000008.1"/>
</dbReference>
<evidence type="ECO:0000313" key="2">
    <source>
        <dbReference type="EMBL" id="KCZ98879.1"/>
    </source>
</evidence>
<dbReference type="OrthoDB" id="7620622at2"/>
<accession>A0A062VLB3</accession>
<evidence type="ECO:0000313" key="3">
    <source>
        <dbReference type="Proteomes" id="UP000027100"/>
    </source>
</evidence>
<keyword evidence="1" id="KW-0732">Signal</keyword>
<name>A0A062VLB3_9PROT</name>
<sequence length="169" mass="17500">MTSLRLLALAAASGIILAACAPPAEQTPAAEPPPVPAAEGDMAVIPESAPTPEAAPAEECAVLDSRDWEAWIDRMPGPDASPTVHVIGKVDVRSGGYTFNWEVGPMDRSMTPALNLKLIPVAPTEPATMAIATEEVHYTGPLAGSSYSRVTITCGGQTLGEISEVTDAH</sequence>
<dbReference type="eggNOG" id="ENOG5033P43">
    <property type="taxonomic scope" value="Bacteria"/>
</dbReference>
<keyword evidence="3" id="KW-1185">Reference proteome</keyword>
<protein>
    <submittedName>
        <fullName evidence="2">Putative lipoprotein</fullName>
    </submittedName>
</protein>
<organism evidence="2 3">
    <name type="scientific">Hyphomonas polymorpha PS728</name>
    <dbReference type="NCBI Taxonomy" id="1280954"/>
    <lineage>
        <taxon>Bacteria</taxon>
        <taxon>Pseudomonadati</taxon>
        <taxon>Pseudomonadota</taxon>
        <taxon>Alphaproteobacteria</taxon>
        <taxon>Hyphomonadales</taxon>
        <taxon>Hyphomonadaceae</taxon>
        <taxon>Hyphomonas</taxon>
    </lineage>
</organism>
<reference evidence="2 3" key="1">
    <citation type="journal article" date="2014" name="Antonie Van Leeuwenhoek">
        <title>Hyphomonas beringensis sp. nov. and Hyphomonas chukchiensis sp. nov., isolated from surface seawater of the Bering Sea and Chukchi Sea.</title>
        <authorList>
            <person name="Li C."/>
            <person name="Lai Q."/>
            <person name="Li G."/>
            <person name="Dong C."/>
            <person name="Wang J."/>
            <person name="Liao Y."/>
            <person name="Shao Z."/>
        </authorList>
    </citation>
    <scope>NUCLEOTIDE SEQUENCE [LARGE SCALE GENOMIC DNA]</scope>
    <source>
        <strain evidence="2 3">PS728</strain>
    </source>
</reference>
<dbReference type="EMBL" id="ARYM01000008">
    <property type="protein sequence ID" value="KCZ98879.1"/>
    <property type="molecule type" value="Genomic_DNA"/>
</dbReference>
<feature type="chain" id="PRO_5001615771" evidence="1">
    <location>
        <begin position="22"/>
        <end position="169"/>
    </location>
</feature>
<feature type="signal peptide" evidence="1">
    <location>
        <begin position="1"/>
        <end position="21"/>
    </location>
</feature>